<evidence type="ECO:0000313" key="2">
    <source>
        <dbReference type="Proteomes" id="UP000254925"/>
    </source>
</evidence>
<dbReference type="OrthoDB" id="8019778at2"/>
<reference evidence="1 2" key="1">
    <citation type="submission" date="2018-07" db="EMBL/GenBank/DDBJ databases">
        <title>Genomic Encyclopedia of Type Strains, Phase IV (KMG-IV): sequencing the most valuable type-strain genomes for metagenomic binning, comparative biology and taxonomic classification.</title>
        <authorList>
            <person name="Goeker M."/>
        </authorList>
    </citation>
    <scope>NUCLEOTIDE SEQUENCE [LARGE SCALE GENOMIC DNA]</scope>
    <source>
        <strain evidence="1 2">DSM 14364</strain>
    </source>
</reference>
<proteinExistence type="predicted"/>
<dbReference type="AlphaFoldDB" id="A0A370HGX4"/>
<comment type="caution">
    <text evidence="1">The sequence shown here is derived from an EMBL/GenBank/DDBJ whole genome shotgun (WGS) entry which is preliminary data.</text>
</comment>
<dbReference type="RefSeq" id="WP_147282457.1">
    <property type="nucleotide sequence ID" value="NZ_QQBB01000009.1"/>
</dbReference>
<evidence type="ECO:0000313" key="1">
    <source>
        <dbReference type="EMBL" id="RDI56424.1"/>
    </source>
</evidence>
<accession>A0A370HGX4</accession>
<gene>
    <name evidence="1" type="ORF">DES45_109108</name>
</gene>
<dbReference type="EMBL" id="QQBB01000009">
    <property type="protein sequence ID" value="RDI56424.1"/>
    <property type="molecule type" value="Genomic_DNA"/>
</dbReference>
<protein>
    <submittedName>
        <fullName evidence="1">Uncharacterized protein</fullName>
    </submittedName>
</protein>
<name>A0A370HGX4_9HYPH</name>
<sequence>MDVILRMQCDDVLGGRIERETPIGLVTVATIARDGDGLVVRLTDDHARTELGYLDGLRARDCNDLQHRLSRRDVTVTMPDV</sequence>
<organism evidence="1 2">
    <name type="scientific">Microvirga subterranea</name>
    <dbReference type="NCBI Taxonomy" id="186651"/>
    <lineage>
        <taxon>Bacteria</taxon>
        <taxon>Pseudomonadati</taxon>
        <taxon>Pseudomonadota</taxon>
        <taxon>Alphaproteobacteria</taxon>
        <taxon>Hyphomicrobiales</taxon>
        <taxon>Methylobacteriaceae</taxon>
        <taxon>Microvirga</taxon>
    </lineage>
</organism>
<keyword evidence="2" id="KW-1185">Reference proteome</keyword>
<dbReference type="Proteomes" id="UP000254925">
    <property type="component" value="Unassembled WGS sequence"/>
</dbReference>